<evidence type="ECO:0000256" key="1">
    <source>
        <dbReference type="SAM" id="Phobius"/>
    </source>
</evidence>
<sequence length="407" mass="46913">MKEQMNCIVSMPKRYLVRNKRCKTFLNINRGTFRDNEAKLLPNASCLLQKTEWNEMKRSIPNFISIFIYCAGLVQTSEEMLKAWPLINLVILFSVVDFSVVVITNFDISELKINLTLLLAQIFSSVIYILMRRKRKRLSILLLKLQYLSPCTEERIFNLLMPVFSLIPLAAAITVTILCDKKIASTEYAFGIEVESYWAQITLIFFTDYIYFFTYPVFPGLIAVVYCTICVRCSNSIRSLTRKISTYSPEKFGPLEQIQVLRYKAKIDEVLKITQEIFSAPSFCWIVASSVSCYSMLGMYLMSHLQGILLIEGASFGITSFLCLIVPLWIAGTLPVELNKLKETFYEKAYLRWISFKFLSEQNFRREILDKPDFTFTGCDIISFRRSSPFLIVGSLVTYTVLIISMP</sequence>
<evidence type="ECO:0000313" key="3">
    <source>
        <dbReference type="Proteomes" id="UP000887116"/>
    </source>
</evidence>
<proteinExistence type="predicted"/>
<protein>
    <submittedName>
        <fullName evidence="2">Uncharacterized protein</fullName>
    </submittedName>
</protein>
<keyword evidence="1" id="KW-0812">Transmembrane</keyword>
<feature type="transmembrane region" description="Helical" evidence="1">
    <location>
        <begin position="112"/>
        <end position="131"/>
    </location>
</feature>
<dbReference type="AlphaFoldDB" id="A0A8X6EXM3"/>
<reference evidence="2" key="1">
    <citation type="submission" date="2020-07" db="EMBL/GenBank/DDBJ databases">
        <title>Multicomponent nature underlies the extraordinary mechanical properties of spider dragline silk.</title>
        <authorList>
            <person name="Kono N."/>
            <person name="Nakamura H."/>
            <person name="Mori M."/>
            <person name="Yoshida Y."/>
            <person name="Ohtoshi R."/>
            <person name="Malay A.D."/>
            <person name="Moran D.A.P."/>
            <person name="Tomita M."/>
            <person name="Numata K."/>
            <person name="Arakawa K."/>
        </authorList>
    </citation>
    <scope>NUCLEOTIDE SEQUENCE</scope>
</reference>
<dbReference type="Proteomes" id="UP000887116">
    <property type="component" value="Unassembled WGS sequence"/>
</dbReference>
<keyword evidence="1" id="KW-0472">Membrane</keyword>
<feature type="transmembrane region" description="Helical" evidence="1">
    <location>
        <begin position="156"/>
        <end position="178"/>
    </location>
</feature>
<keyword evidence="1" id="KW-1133">Transmembrane helix</keyword>
<feature type="transmembrane region" description="Helical" evidence="1">
    <location>
        <begin position="308"/>
        <end position="332"/>
    </location>
</feature>
<dbReference type="EMBL" id="BMAO01010018">
    <property type="protein sequence ID" value="GFQ64197.1"/>
    <property type="molecule type" value="Genomic_DNA"/>
</dbReference>
<keyword evidence="3" id="KW-1185">Reference proteome</keyword>
<accession>A0A8X6EXM3</accession>
<feature type="transmembrane region" description="Helical" evidence="1">
    <location>
        <begin position="282"/>
        <end position="302"/>
    </location>
</feature>
<organism evidence="2 3">
    <name type="scientific">Trichonephila clavata</name>
    <name type="common">Joro spider</name>
    <name type="synonym">Nephila clavata</name>
    <dbReference type="NCBI Taxonomy" id="2740835"/>
    <lineage>
        <taxon>Eukaryota</taxon>
        <taxon>Metazoa</taxon>
        <taxon>Ecdysozoa</taxon>
        <taxon>Arthropoda</taxon>
        <taxon>Chelicerata</taxon>
        <taxon>Arachnida</taxon>
        <taxon>Araneae</taxon>
        <taxon>Araneomorphae</taxon>
        <taxon>Entelegynae</taxon>
        <taxon>Araneoidea</taxon>
        <taxon>Nephilidae</taxon>
        <taxon>Trichonephila</taxon>
    </lineage>
</organism>
<comment type="caution">
    <text evidence="2">The sequence shown here is derived from an EMBL/GenBank/DDBJ whole genome shotgun (WGS) entry which is preliminary data.</text>
</comment>
<name>A0A8X6EXM3_TRICU</name>
<gene>
    <name evidence="2" type="primary">AVEN_213416_1</name>
    <name evidence="2" type="ORF">TNCT_213411</name>
</gene>
<evidence type="ECO:0000313" key="2">
    <source>
        <dbReference type="EMBL" id="GFQ64197.1"/>
    </source>
</evidence>
<feature type="transmembrane region" description="Helical" evidence="1">
    <location>
        <begin position="390"/>
        <end position="406"/>
    </location>
</feature>
<feature type="transmembrane region" description="Helical" evidence="1">
    <location>
        <begin position="86"/>
        <end position="106"/>
    </location>
</feature>
<feature type="transmembrane region" description="Helical" evidence="1">
    <location>
        <begin position="209"/>
        <end position="233"/>
    </location>
</feature>